<dbReference type="InterPro" id="IPR038729">
    <property type="entry name" value="Rad50/SbcC_AAA"/>
</dbReference>
<gene>
    <name evidence="3" type="ORF">SAMN05444278_106107</name>
</gene>
<reference evidence="3 4" key="1">
    <citation type="submission" date="2016-11" db="EMBL/GenBank/DDBJ databases">
        <authorList>
            <person name="Jaros S."/>
            <person name="Januszkiewicz K."/>
            <person name="Wedrychowicz H."/>
        </authorList>
    </citation>
    <scope>NUCLEOTIDE SEQUENCE [LARGE SCALE GENOMIC DNA]</scope>
    <source>
        <strain evidence="3 4">DSM 25661</strain>
    </source>
</reference>
<dbReference type="STRING" id="1155689.SAMN05444278_106107"/>
<dbReference type="EMBL" id="FQTW01000006">
    <property type="protein sequence ID" value="SHE83330.1"/>
    <property type="molecule type" value="Genomic_DNA"/>
</dbReference>
<organism evidence="3 4">
    <name type="scientific">Psychroflexus salarius</name>
    <dbReference type="NCBI Taxonomy" id="1155689"/>
    <lineage>
        <taxon>Bacteria</taxon>
        <taxon>Pseudomonadati</taxon>
        <taxon>Bacteroidota</taxon>
        <taxon>Flavobacteriia</taxon>
        <taxon>Flavobacteriales</taxon>
        <taxon>Flavobacteriaceae</taxon>
        <taxon>Psychroflexus</taxon>
    </lineage>
</organism>
<feature type="coiled-coil region" evidence="1">
    <location>
        <begin position="453"/>
        <end position="515"/>
    </location>
</feature>
<dbReference type="Proteomes" id="UP000184462">
    <property type="component" value="Unassembled WGS sequence"/>
</dbReference>
<dbReference type="PANTHER" id="PTHR32114">
    <property type="entry name" value="ABC TRANSPORTER ABCH.3"/>
    <property type="match status" value="1"/>
</dbReference>
<keyword evidence="1" id="KW-0175">Coiled coil</keyword>
<dbReference type="Pfam" id="PF13476">
    <property type="entry name" value="AAA_23"/>
    <property type="match status" value="1"/>
</dbReference>
<dbReference type="OrthoDB" id="9795626at2"/>
<dbReference type="GO" id="GO:0016887">
    <property type="term" value="F:ATP hydrolysis activity"/>
    <property type="evidence" value="ECO:0007669"/>
    <property type="project" value="InterPro"/>
</dbReference>
<feature type="coiled-coil region" evidence="1">
    <location>
        <begin position="246"/>
        <end position="306"/>
    </location>
</feature>
<dbReference type="RefSeq" id="WP_073193218.1">
    <property type="nucleotide sequence ID" value="NZ_FQTW01000006.1"/>
</dbReference>
<evidence type="ECO:0000313" key="3">
    <source>
        <dbReference type="EMBL" id="SHE83330.1"/>
    </source>
</evidence>
<evidence type="ECO:0000313" key="4">
    <source>
        <dbReference type="Proteomes" id="UP000184462"/>
    </source>
</evidence>
<keyword evidence="4" id="KW-1185">Reference proteome</keyword>
<dbReference type="InterPro" id="IPR027417">
    <property type="entry name" value="P-loop_NTPase"/>
</dbReference>
<dbReference type="GO" id="GO:0006302">
    <property type="term" value="P:double-strand break repair"/>
    <property type="evidence" value="ECO:0007669"/>
    <property type="project" value="InterPro"/>
</dbReference>
<sequence length="697" mass="81503">MRIDQIEIKNFRIYKGSNLIDFKKKKKSNIYLIAGKNGFGKTSFLTSLVWVFYGKLIAQVEDKYRKDIKKAGGYQDYLDTQFNNEIKLSSAPKIMEVNVTLSDVVIPSVPCKKVEIKRTYNFETKEETLQLLIDGSENELTKDVGYEVFINDFLLPREIAKFFFFDAEKIVSLAEAKSKSELRSLSKAYSEVLGIKKYEELKRNLEVLLSNLRRRGVSEQEKEKLNQLIAKDQELSKLIDYNQEQQDDLDIRASNLKAKSDALQEKLIREGNAITLEELKALKKEREDLKKAIEVTKQKLKKHYELLPFLIASEQVEQLKNQLELESKVQNHHFSLSIYKSKLETFSQELIKDLSGITDDKKVQQQLEELTKKAYKRELKKEEKANALDQSKVLLDFTEEEHREFLALYKHLQTSFKSQIEQLVQEEKNNRINYSRVSRKIKQGEARKDNHLAKKLRDEKQKIDQALNQIKEDKNKLAEEFGSLNSQHTSHKKVLSEFEKNFNLIEQDLKKYQVTEKLLNKIKTVIGRIKEEKKFALQKTIVLGLKRLMHKDNFVKDVQVNIREDVMDIDLIGENNNIIDKDNLSKGEQQLYATALLKALVDESGIEFPVFIDSPLQKFDKDHSKNIIEEFYPNISNQVVLFPLLEKELTEKEYNLMKPNLSQVYMIQHNETGSAFQQYKLNQLFKAFKEEDHVYAR</sequence>
<feature type="domain" description="Rad50/SbcC-type AAA" evidence="2">
    <location>
        <begin position="5"/>
        <end position="239"/>
    </location>
</feature>
<accession>A0A1M4WQ82</accession>
<evidence type="ECO:0000259" key="2">
    <source>
        <dbReference type="Pfam" id="PF13476"/>
    </source>
</evidence>
<protein>
    <submittedName>
        <fullName evidence="3">DNA sulfur modification protein DndD</fullName>
    </submittedName>
</protein>
<dbReference type="Gene3D" id="3.40.50.300">
    <property type="entry name" value="P-loop containing nucleotide triphosphate hydrolases"/>
    <property type="match status" value="2"/>
</dbReference>
<name>A0A1M4WQ82_9FLAO</name>
<evidence type="ECO:0000256" key="1">
    <source>
        <dbReference type="SAM" id="Coils"/>
    </source>
</evidence>
<dbReference type="NCBIfam" id="TIGR03185">
    <property type="entry name" value="DNA_S_dndD"/>
    <property type="match status" value="1"/>
</dbReference>
<dbReference type="PANTHER" id="PTHR32114:SF2">
    <property type="entry name" value="ABC TRANSPORTER ABCH.3"/>
    <property type="match status" value="1"/>
</dbReference>
<proteinExistence type="predicted"/>
<dbReference type="AlphaFoldDB" id="A0A1M4WQ82"/>
<dbReference type="InterPro" id="IPR017599">
    <property type="entry name" value="DNA_S_DndD"/>
</dbReference>
<dbReference type="SUPFAM" id="SSF52540">
    <property type="entry name" value="P-loop containing nucleoside triphosphate hydrolases"/>
    <property type="match status" value="1"/>
</dbReference>